<dbReference type="GO" id="GO:0003677">
    <property type="term" value="F:DNA binding"/>
    <property type="evidence" value="ECO:0007669"/>
    <property type="project" value="InterPro"/>
</dbReference>
<protein>
    <recommendedName>
        <fullName evidence="2">Copper-sensing transcriptional repressor CsoR</fullName>
    </recommendedName>
</protein>
<dbReference type="InterPro" id="IPR003735">
    <property type="entry name" value="Metal_Tscrpt_repr"/>
</dbReference>
<organism evidence="1">
    <name type="scientific">uncultured bacterium</name>
    <name type="common">gcode 4</name>
    <dbReference type="NCBI Taxonomy" id="1234023"/>
    <lineage>
        <taxon>Bacteria</taxon>
        <taxon>environmental samples</taxon>
    </lineage>
</organism>
<proteinExistence type="predicted"/>
<reference evidence="1" key="1">
    <citation type="journal article" date="2012" name="Science">
        <title>Fermentation, hydrogen, and sulfur metabolism in multiple uncultivated bacterial phyla.</title>
        <authorList>
            <person name="Wrighton K.C."/>
            <person name="Thomas B.C."/>
            <person name="Sharon I."/>
            <person name="Miller C.S."/>
            <person name="Castelle C.J."/>
            <person name="VerBerkmoes N.C."/>
            <person name="Wilkins M.J."/>
            <person name="Hettich R.L."/>
            <person name="Lipton M.S."/>
            <person name="Williams K.H."/>
            <person name="Long P.E."/>
            <person name="Banfield J.F."/>
        </authorList>
    </citation>
    <scope>NUCLEOTIDE SEQUENCE [LARGE SCALE GENOMIC DNA]</scope>
</reference>
<dbReference type="InterPro" id="IPR038390">
    <property type="entry name" value="Metal_Tscrpt_repr_sf"/>
</dbReference>
<name>K1Y9Z0_9BACT</name>
<dbReference type="GO" id="GO:0045892">
    <property type="term" value="P:negative regulation of DNA-templated transcription"/>
    <property type="evidence" value="ECO:0007669"/>
    <property type="project" value="UniProtKB-ARBA"/>
</dbReference>
<accession>K1Y9Z0</accession>
<dbReference type="Pfam" id="PF02583">
    <property type="entry name" value="Trns_repr_metal"/>
    <property type="match status" value="1"/>
</dbReference>
<dbReference type="Gene3D" id="1.20.58.1000">
    <property type="entry name" value="Metal-sensitive repressor, helix protomer"/>
    <property type="match status" value="1"/>
</dbReference>
<comment type="caution">
    <text evidence="1">The sequence shown here is derived from an EMBL/GenBank/DDBJ whole genome shotgun (WGS) entry which is preliminary data.</text>
</comment>
<evidence type="ECO:0000313" key="1">
    <source>
        <dbReference type="EMBL" id="EKD29228.1"/>
    </source>
</evidence>
<dbReference type="GO" id="GO:0046872">
    <property type="term" value="F:metal ion binding"/>
    <property type="evidence" value="ECO:0007669"/>
    <property type="project" value="InterPro"/>
</dbReference>
<dbReference type="PANTHER" id="PTHR33677">
    <property type="entry name" value="TRANSCRIPTIONAL REPRESSOR FRMR-RELATED"/>
    <property type="match status" value="1"/>
</dbReference>
<gene>
    <name evidence="1" type="ORF">ACD_78C00469G0003</name>
</gene>
<dbReference type="AlphaFoldDB" id="K1Y9Z0"/>
<dbReference type="EMBL" id="AMFJ01034469">
    <property type="protein sequence ID" value="EKD29228.1"/>
    <property type="molecule type" value="Genomic_DNA"/>
</dbReference>
<evidence type="ECO:0008006" key="2">
    <source>
        <dbReference type="Google" id="ProtNLM"/>
    </source>
</evidence>
<sequence length="92" mass="10437">MLPERKDKILMGIKKSRGMLDKIEKMLSEWSYCADIAQQINATIGLLRSANTALLENHIQTCGVSKIRSGDPKAISEFSEEVMRVWNVTQRN</sequence>